<feature type="compositionally biased region" description="Basic and acidic residues" evidence="1">
    <location>
        <begin position="52"/>
        <end position="66"/>
    </location>
</feature>
<name>A0A8B6CH00_MYTGA</name>
<organism evidence="2 3">
    <name type="scientific">Mytilus galloprovincialis</name>
    <name type="common">Mediterranean mussel</name>
    <dbReference type="NCBI Taxonomy" id="29158"/>
    <lineage>
        <taxon>Eukaryota</taxon>
        <taxon>Metazoa</taxon>
        <taxon>Spiralia</taxon>
        <taxon>Lophotrochozoa</taxon>
        <taxon>Mollusca</taxon>
        <taxon>Bivalvia</taxon>
        <taxon>Autobranchia</taxon>
        <taxon>Pteriomorphia</taxon>
        <taxon>Mytilida</taxon>
        <taxon>Mytiloidea</taxon>
        <taxon>Mytilidae</taxon>
        <taxon>Mytilinae</taxon>
        <taxon>Mytilus</taxon>
    </lineage>
</organism>
<feature type="non-terminal residue" evidence="2">
    <location>
        <position position="132"/>
    </location>
</feature>
<evidence type="ECO:0000313" key="3">
    <source>
        <dbReference type="Proteomes" id="UP000596742"/>
    </source>
</evidence>
<evidence type="ECO:0000313" key="2">
    <source>
        <dbReference type="EMBL" id="VDI04481.1"/>
    </source>
</evidence>
<gene>
    <name evidence="2" type="ORF">MGAL_10B060676</name>
</gene>
<dbReference type="AlphaFoldDB" id="A0A8B6CH00"/>
<protein>
    <submittedName>
        <fullName evidence="2">Uncharacterized protein</fullName>
    </submittedName>
</protein>
<reference evidence="2" key="1">
    <citation type="submission" date="2018-11" db="EMBL/GenBank/DDBJ databases">
        <authorList>
            <person name="Alioto T."/>
            <person name="Alioto T."/>
        </authorList>
    </citation>
    <scope>NUCLEOTIDE SEQUENCE</scope>
</reference>
<dbReference type="EMBL" id="UYJE01001709">
    <property type="protein sequence ID" value="VDI04481.1"/>
    <property type="molecule type" value="Genomic_DNA"/>
</dbReference>
<feature type="region of interest" description="Disordered" evidence="1">
    <location>
        <begin position="107"/>
        <end position="132"/>
    </location>
</feature>
<accession>A0A8B6CH00</accession>
<keyword evidence="3" id="KW-1185">Reference proteome</keyword>
<proteinExistence type="predicted"/>
<comment type="caution">
    <text evidence="2">The sequence shown here is derived from an EMBL/GenBank/DDBJ whole genome shotgun (WGS) entry which is preliminary data.</text>
</comment>
<feature type="region of interest" description="Disordered" evidence="1">
    <location>
        <begin position="37"/>
        <end position="69"/>
    </location>
</feature>
<dbReference type="Proteomes" id="UP000596742">
    <property type="component" value="Unassembled WGS sequence"/>
</dbReference>
<sequence length="132" mass="14899">MIKTQSSRLDNLSLPIADYVPYEIIGSLTNSELSIKKEKSWPSDDSVGEIQMLKESDTSTKKEKSEGAVCSIEKQESLKKPRFHLKKDRAERSDGFLKKLNMRQRSVGIADQSGDETEILKNSDTSMKSDRT</sequence>
<evidence type="ECO:0000256" key="1">
    <source>
        <dbReference type="SAM" id="MobiDB-lite"/>
    </source>
</evidence>